<name>A0A5B8Z7W0_CYTDA</name>
<dbReference type="STRING" id="1742359.GCA_001439625_02819"/>
<gene>
    <name evidence="1" type="ORF">FSZ17_18240</name>
</gene>
<dbReference type="KEGG" id="bda:FSZ17_18240"/>
<proteinExistence type="predicted"/>
<keyword evidence="1" id="KW-0378">Hydrolase</keyword>
<protein>
    <submittedName>
        <fullName evidence="1">Hydrolase</fullName>
    </submittedName>
</protein>
<dbReference type="GO" id="GO:0016787">
    <property type="term" value="F:hydrolase activity"/>
    <property type="evidence" value="ECO:0007669"/>
    <property type="project" value="UniProtKB-KW"/>
</dbReference>
<organism evidence="1 2">
    <name type="scientific">Cytobacillus dafuensis</name>
    <name type="common">Bacillus dafuensis</name>
    <dbReference type="NCBI Taxonomy" id="1742359"/>
    <lineage>
        <taxon>Bacteria</taxon>
        <taxon>Bacillati</taxon>
        <taxon>Bacillota</taxon>
        <taxon>Bacilli</taxon>
        <taxon>Bacillales</taxon>
        <taxon>Bacillaceae</taxon>
        <taxon>Cytobacillus</taxon>
    </lineage>
</organism>
<dbReference type="OrthoDB" id="2706506at2"/>
<dbReference type="AlphaFoldDB" id="A0A5B8Z7W0"/>
<reference evidence="2" key="1">
    <citation type="submission" date="2019-08" db="EMBL/GenBank/DDBJ databases">
        <authorList>
            <person name="Zheng X."/>
        </authorList>
    </citation>
    <scope>NUCLEOTIDE SEQUENCE [LARGE SCALE GENOMIC DNA]</scope>
    <source>
        <strain evidence="2">FJAT-25496</strain>
    </source>
</reference>
<evidence type="ECO:0000313" key="2">
    <source>
        <dbReference type="Proteomes" id="UP000321555"/>
    </source>
</evidence>
<accession>A0A5B8Z7W0</accession>
<dbReference type="Proteomes" id="UP000321555">
    <property type="component" value="Chromosome"/>
</dbReference>
<keyword evidence="2" id="KW-1185">Reference proteome</keyword>
<evidence type="ECO:0000313" key="1">
    <source>
        <dbReference type="EMBL" id="QED49054.1"/>
    </source>
</evidence>
<dbReference type="EMBL" id="CP042593">
    <property type="protein sequence ID" value="QED49054.1"/>
    <property type="molecule type" value="Genomic_DNA"/>
</dbReference>
<dbReference type="RefSeq" id="WP_146846516.1">
    <property type="nucleotide sequence ID" value="NZ_CP042593.1"/>
</dbReference>
<sequence>MSENKKAYYIKVETGEISQSKTDSSWDFKIEATDDEIIELRDYFNQNYSTEWMNFFRAHIPFIEYHDDKDNDAYDSTIRKVYEMIYQLGDQEARRHIQSMGILVDTE</sequence>